<organism evidence="2 3">
    <name type="scientific">Rhizobium deserti</name>
    <dbReference type="NCBI Taxonomy" id="2547961"/>
    <lineage>
        <taxon>Bacteria</taxon>
        <taxon>Pseudomonadati</taxon>
        <taxon>Pseudomonadota</taxon>
        <taxon>Alphaproteobacteria</taxon>
        <taxon>Hyphomicrobiales</taxon>
        <taxon>Rhizobiaceae</taxon>
        <taxon>Rhizobium/Agrobacterium group</taxon>
        <taxon>Rhizobium</taxon>
    </lineage>
</organism>
<feature type="region of interest" description="Disordered" evidence="1">
    <location>
        <begin position="63"/>
        <end position="97"/>
    </location>
</feature>
<dbReference type="Proteomes" id="UP000295238">
    <property type="component" value="Unassembled WGS sequence"/>
</dbReference>
<dbReference type="EMBL" id="SMTL01000006">
    <property type="protein sequence ID" value="TDK31860.1"/>
    <property type="molecule type" value="Genomic_DNA"/>
</dbReference>
<evidence type="ECO:0000256" key="1">
    <source>
        <dbReference type="SAM" id="MobiDB-lite"/>
    </source>
</evidence>
<evidence type="ECO:0000313" key="3">
    <source>
        <dbReference type="Proteomes" id="UP000295238"/>
    </source>
</evidence>
<dbReference type="AlphaFoldDB" id="A0A4R5UAM1"/>
<evidence type="ECO:0000313" key="2">
    <source>
        <dbReference type="EMBL" id="TDK31860.1"/>
    </source>
</evidence>
<dbReference type="RefSeq" id="WP_133317861.1">
    <property type="nucleotide sequence ID" value="NZ_SMTL01000006.1"/>
</dbReference>
<reference evidence="2 3" key="1">
    <citation type="submission" date="2019-03" db="EMBL/GenBank/DDBJ databases">
        <title>Rhizobium sp. nov., an bacterium isolated from biocrust in Mu Us Desert.</title>
        <authorList>
            <person name="Lixiong L."/>
        </authorList>
    </citation>
    <scope>NUCLEOTIDE SEQUENCE [LARGE SCALE GENOMIC DNA]</scope>
    <source>
        <strain evidence="2 3">SPY-1</strain>
    </source>
</reference>
<accession>A0A4R5UAM1</accession>
<protein>
    <submittedName>
        <fullName evidence="2">Uncharacterized protein</fullName>
    </submittedName>
</protein>
<keyword evidence="3" id="KW-1185">Reference proteome</keyword>
<sequence length="97" mass="10160">MLASISEWTASLGIDAGLHSTMIEGGHEKIGGEGAVDDQLRGSEFAWKAKAKCLLTVAAPERSASDKLQKTAPDVAGRSMAAHTGARGFGRESEGYR</sequence>
<gene>
    <name evidence="2" type="ORF">E2F50_19570</name>
</gene>
<name>A0A4R5UAM1_9HYPH</name>
<proteinExistence type="predicted"/>
<comment type="caution">
    <text evidence="2">The sequence shown here is derived from an EMBL/GenBank/DDBJ whole genome shotgun (WGS) entry which is preliminary data.</text>
</comment>